<reference evidence="3" key="1">
    <citation type="submission" date="2020-05" db="EMBL/GenBank/DDBJ databases">
        <authorList>
            <person name="Chiriac C."/>
            <person name="Salcher M."/>
            <person name="Ghai R."/>
            <person name="Kavagutti S V."/>
        </authorList>
    </citation>
    <scope>NUCLEOTIDE SEQUENCE</scope>
</reference>
<keyword evidence="2" id="KW-1133">Transmembrane helix</keyword>
<keyword evidence="2" id="KW-0472">Membrane</keyword>
<dbReference type="CDD" id="cd16936">
    <property type="entry name" value="HATPase_RsbW-like"/>
    <property type="match status" value="1"/>
</dbReference>
<feature type="transmembrane region" description="Helical" evidence="2">
    <location>
        <begin position="279"/>
        <end position="302"/>
    </location>
</feature>
<feature type="region of interest" description="Disordered" evidence="1">
    <location>
        <begin position="224"/>
        <end position="244"/>
    </location>
</feature>
<dbReference type="InterPro" id="IPR036890">
    <property type="entry name" value="HATPase_C_sf"/>
</dbReference>
<evidence type="ECO:0000256" key="2">
    <source>
        <dbReference type="SAM" id="Phobius"/>
    </source>
</evidence>
<proteinExistence type="predicted"/>
<dbReference type="AlphaFoldDB" id="A0A6J7HVA0"/>
<evidence type="ECO:0000256" key="1">
    <source>
        <dbReference type="SAM" id="MobiDB-lite"/>
    </source>
</evidence>
<evidence type="ECO:0000313" key="3">
    <source>
        <dbReference type="EMBL" id="CAB4921863.1"/>
    </source>
</evidence>
<name>A0A6J7HVA0_9ZZZZ</name>
<dbReference type="Gene3D" id="3.30.565.10">
    <property type="entry name" value="Histidine kinase-like ATPase, C-terminal domain"/>
    <property type="match status" value="1"/>
</dbReference>
<dbReference type="EMBL" id="CAFBMR010000070">
    <property type="protein sequence ID" value="CAB4921863.1"/>
    <property type="molecule type" value="Genomic_DNA"/>
</dbReference>
<feature type="transmembrane region" description="Helical" evidence="2">
    <location>
        <begin position="346"/>
        <end position="367"/>
    </location>
</feature>
<feature type="transmembrane region" description="Helical" evidence="2">
    <location>
        <begin position="20"/>
        <end position="39"/>
    </location>
</feature>
<gene>
    <name evidence="3" type="ORF">UFOPK3610_01460</name>
</gene>
<organism evidence="3">
    <name type="scientific">freshwater metagenome</name>
    <dbReference type="NCBI Taxonomy" id="449393"/>
    <lineage>
        <taxon>unclassified sequences</taxon>
        <taxon>metagenomes</taxon>
        <taxon>ecological metagenomes</taxon>
    </lineage>
</organism>
<dbReference type="SUPFAM" id="SSF55874">
    <property type="entry name" value="ATPase domain of HSP90 chaperone/DNA topoisomerase II/histidine kinase"/>
    <property type="match status" value="1"/>
</dbReference>
<feature type="transmembrane region" description="Helical" evidence="2">
    <location>
        <begin position="51"/>
        <end position="73"/>
    </location>
</feature>
<sequence>MNRRTTFRVLWERLGEPGSLGVRTALLFIPAGVLGPLFFDRQRVGGPATLWLIVAIVGELALIAGMLTGKAFLHRAGVVRSRPILTLVIMGLAAVVRGLAIGAVALALGLTADIELGYRLGAAFVVSVLLILAIVVSTYDQHRRTVDALDTERARLLELRLTAEQRLTQMLTRLTDKVRTSVQPRIREIDAALYGIGQGADPMASVDSLREFVENELRPLSRRLGTEPETFEAENHTRESHQRPKVPLPDRLCVATSFKPLPLGLLCIAAAAAPASRTLAAIPALAFTLIYAAACMALVFVVGRVFTNWRTFPVISLLITTIVYMSIGYGAMAGLIAIGIPTPPFLLVPAAIFCGLVGATTVGYDAFSAQQFATEQLLRETVLELQLTVSSLNQQAWVTQRRIAYVMHGRVQSALHSAALRLASMDHPDHAIIKSIRRDITTAIAELDMPGRTEISLSATLDDIANLWSGVCAIEWSLTPTAEDLLETHPLTAQCAGEIAREAVNNAIRHGHAAEIVCDVSTDDSSAIIVVTDSGAGVNQNARGLGMAMYDHLCKEWALEPTPQGTVLKAVVPFASDIPARETST</sequence>
<feature type="compositionally biased region" description="Basic and acidic residues" evidence="1">
    <location>
        <begin position="233"/>
        <end position="242"/>
    </location>
</feature>
<feature type="transmembrane region" description="Helical" evidence="2">
    <location>
        <begin position="116"/>
        <end position="136"/>
    </location>
</feature>
<feature type="transmembrane region" description="Helical" evidence="2">
    <location>
        <begin position="85"/>
        <end position="110"/>
    </location>
</feature>
<protein>
    <submittedName>
        <fullName evidence="3">Unannotated protein</fullName>
    </submittedName>
</protein>
<keyword evidence="2" id="KW-0812">Transmembrane</keyword>
<feature type="transmembrane region" description="Helical" evidence="2">
    <location>
        <begin position="252"/>
        <end position="273"/>
    </location>
</feature>
<accession>A0A6J7HVA0</accession>
<feature type="transmembrane region" description="Helical" evidence="2">
    <location>
        <begin position="314"/>
        <end position="340"/>
    </location>
</feature>